<gene>
    <name evidence="2" type="ORF">EHS24_001253</name>
</gene>
<keyword evidence="1" id="KW-1133">Transmembrane helix</keyword>
<keyword evidence="1" id="KW-0472">Membrane</keyword>
<dbReference type="Proteomes" id="UP000279236">
    <property type="component" value="Unassembled WGS sequence"/>
</dbReference>
<sequence>MHDEYSLVGSVDGLALSLALILLHPILYLPPSNGGHPTWQVQTRAADVKIYHRPVALAQAPVNHDIRANLLLQNVNSQHMDFTVSQNTAPTLTTARFGARVTVTDHNPAPRSLNIAGRVAKWYGV</sequence>
<accession>A0A427XKC8</accession>
<protein>
    <submittedName>
        <fullName evidence="2">Uncharacterized protein</fullName>
    </submittedName>
</protein>
<feature type="transmembrane region" description="Helical" evidence="1">
    <location>
        <begin position="6"/>
        <end position="29"/>
    </location>
</feature>
<evidence type="ECO:0000313" key="2">
    <source>
        <dbReference type="EMBL" id="RSH79214.1"/>
    </source>
</evidence>
<reference evidence="2 3" key="1">
    <citation type="submission" date="2018-11" db="EMBL/GenBank/DDBJ databases">
        <title>Genome sequence of Apiotrichum porosum DSM 27194.</title>
        <authorList>
            <person name="Aliyu H."/>
            <person name="Gorte O."/>
            <person name="Ochsenreither K."/>
        </authorList>
    </citation>
    <scope>NUCLEOTIDE SEQUENCE [LARGE SCALE GENOMIC DNA]</scope>
    <source>
        <strain evidence="2 3">DSM 27194</strain>
    </source>
</reference>
<evidence type="ECO:0000256" key="1">
    <source>
        <dbReference type="SAM" id="Phobius"/>
    </source>
</evidence>
<keyword evidence="3" id="KW-1185">Reference proteome</keyword>
<dbReference type="AlphaFoldDB" id="A0A427XKC8"/>
<dbReference type="RefSeq" id="XP_028474361.1">
    <property type="nucleotide sequence ID" value="XM_028617054.1"/>
</dbReference>
<name>A0A427XKC8_9TREE</name>
<keyword evidence="1" id="KW-0812">Transmembrane</keyword>
<dbReference type="GeneID" id="39585796"/>
<dbReference type="EMBL" id="RSCE01000010">
    <property type="protein sequence ID" value="RSH79214.1"/>
    <property type="molecule type" value="Genomic_DNA"/>
</dbReference>
<evidence type="ECO:0000313" key="3">
    <source>
        <dbReference type="Proteomes" id="UP000279236"/>
    </source>
</evidence>
<comment type="caution">
    <text evidence="2">The sequence shown here is derived from an EMBL/GenBank/DDBJ whole genome shotgun (WGS) entry which is preliminary data.</text>
</comment>
<proteinExistence type="predicted"/>
<organism evidence="2 3">
    <name type="scientific">Apiotrichum porosum</name>
    <dbReference type="NCBI Taxonomy" id="105984"/>
    <lineage>
        <taxon>Eukaryota</taxon>
        <taxon>Fungi</taxon>
        <taxon>Dikarya</taxon>
        <taxon>Basidiomycota</taxon>
        <taxon>Agaricomycotina</taxon>
        <taxon>Tremellomycetes</taxon>
        <taxon>Trichosporonales</taxon>
        <taxon>Trichosporonaceae</taxon>
        <taxon>Apiotrichum</taxon>
    </lineage>
</organism>